<dbReference type="InterPro" id="IPR042240">
    <property type="entry name" value="CHASE_sf"/>
</dbReference>
<dbReference type="InterPro" id="IPR003594">
    <property type="entry name" value="HATPase_dom"/>
</dbReference>
<accession>A0ABR7Z976</accession>
<keyword evidence="5 11" id="KW-0812">Transmembrane</keyword>
<dbReference type="PROSITE" id="PS50113">
    <property type="entry name" value="PAC"/>
    <property type="match status" value="1"/>
</dbReference>
<dbReference type="PROSITE" id="PS50112">
    <property type="entry name" value="PAS"/>
    <property type="match status" value="3"/>
</dbReference>
<keyword evidence="19" id="KW-1185">Reference proteome</keyword>
<dbReference type="Gene3D" id="3.30.450.20">
    <property type="entry name" value="PAS domain"/>
    <property type="match status" value="3"/>
</dbReference>
<gene>
    <name evidence="18" type="ORF">HAQ05_25355</name>
</gene>
<evidence type="ECO:0000256" key="6">
    <source>
        <dbReference type="ARBA" id="ARBA00022989"/>
    </source>
</evidence>
<dbReference type="CDD" id="cd00130">
    <property type="entry name" value="PAS"/>
    <property type="match status" value="3"/>
</dbReference>
<feature type="modified residue" description="4-aspartylphosphate" evidence="10">
    <location>
        <position position="1045"/>
    </location>
</feature>
<dbReference type="SMART" id="SM00388">
    <property type="entry name" value="HisKA"/>
    <property type="match status" value="1"/>
</dbReference>
<evidence type="ECO:0000313" key="18">
    <source>
        <dbReference type="EMBL" id="MBD1602009.1"/>
    </source>
</evidence>
<evidence type="ECO:0000256" key="4">
    <source>
        <dbReference type="ARBA" id="ARBA00022553"/>
    </source>
</evidence>
<feature type="transmembrane region" description="Helical" evidence="11">
    <location>
        <begin position="308"/>
        <end position="332"/>
    </location>
</feature>
<name>A0ABR7Z976_9PSED</name>
<dbReference type="Pfam" id="PF00072">
    <property type="entry name" value="Response_reg"/>
    <property type="match status" value="2"/>
</dbReference>
<dbReference type="SMART" id="SM00091">
    <property type="entry name" value="PAS"/>
    <property type="match status" value="3"/>
</dbReference>
<dbReference type="InterPro" id="IPR005467">
    <property type="entry name" value="His_kinase_dom"/>
</dbReference>
<feature type="domain" description="PAS" evidence="14">
    <location>
        <begin position="605"/>
        <end position="679"/>
    </location>
</feature>
<evidence type="ECO:0000313" key="19">
    <source>
        <dbReference type="Proteomes" id="UP000805841"/>
    </source>
</evidence>
<dbReference type="RefSeq" id="WP_190426288.1">
    <property type="nucleotide sequence ID" value="NZ_JAAOCA010000048.1"/>
</dbReference>
<dbReference type="Pfam" id="PF00512">
    <property type="entry name" value="HisKA"/>
    <property type="match status" value="1"/>
</dbReference>
<keyword evidence="6 11" id="KW-1133">Transmembrane helix</keyword>
<dbReference type="PANTHER" id="PTHR45339:SF5">
    <property type="entry name" value="HISTIDINE KINASE"/>
    <property type="match status" value="1"/>
</dbReference>
<keyword evidence="8 11" id="KW-0472">Membrane</keyword>
<dbReference type="Pfam" id="PF02518">
    <property type="entry name" value="HATPase_c"/>
    <property type="match status" value="1"/>
</dbReference>
<dbReference type="Proteomes" id="UP000805841">
    <property type="component" value="Unassembled WGS sequence"/>
</dbReference>
<dbReference type="EMBL" id="JAAOCA010000048">
    <property type="protein sequence ID" value="MBD1602009.1"/>
    <property type="molecule type" value="Genomic_DNA"/>
</dbReference>
<dbReference type="InterPro" id="IPR000700">
    <property type="entry name" value="PAS-assoc_C"/>
</dbReference>
<dbReference type="Gene3D" id="2.10.70.100">
    <property type="match status" value="1"/>
</dbReference>
<dbReference type="InterPro" id="IPR035965">
    <property type="entry name" value="PAS-like_dom_sf"/>
</dbReference>
<dbReference type="PANTHER" id="PTHR45339">
    <property type="entry name" value="HYBRID SIGNAL TRANSDUCTION HISTIDINE KINASE J"/>
    <property type="match status" value="1"/>
</dbReference>
<dbReference type="PROSITE" id="PS50894">
    <property type="entry name" value="HPT"/>
    <property type="match status" value="1"/>
</dbReference>
<dbReference type="Pfam" id="PF01627">
    <property type="entry name" value="Hpt"/>
    <property type="match status" value="1"/>
</dbReference>
<feature type="modified residue" description="4-aspartylphosphate" evidence="10">
    <location>
        <position position="1186"/>
    </location>
</feature>
<evidence type="ECO:0000256" key="7">
    <source>
        <dbReference type="ARBA" id="ARBA00023012"/>
    </source>
</evidence>
<dbReference type="Gene3D" id="3.40.50.2300">
    <property type="match status" value="2"/>
</dbReference>
<feature type="domain" description="Response regulatory" evidence="13">
    <location>
        <begin position="991"/>
        <end position="1113"/>
    </location>
</feature>
<feature type="domain" description="PAS" evidence="14">
    <location>
        <begin position="340"/>
        <end position="411"/>
    </location>
</feature>
<dbReference type="CDD" id="cd17546">
    <property type="entry name" value="REC_hyHK_CKI1_RcsC-like"/>
    <property type="match status" value="2"/>
</dbReference>
<dbReference type="CDD" id="cd00082">
    <property type="entry name" value="HisKA"/>
    <property type="match status" value="1"/>
</dbReference>
<dbReference type="InterPro" id="IPR004358">
    <property type="entry name" value="Sig_transdc_His_kin-like_C"/>
</dbReference>
<evidence type="ECO:0000256" key="8">
    <source>
        <dbReference type="ARBA" id="ARBA00023136"/>
    </source>
</evidence>
<feature type="domain" description="CHASE" evidence="16">
    <location>
        <begin position="75"/>
        <end position="290"/>
    </location>
</feature>
<feature type="domain" description="HPt" evidence="17">
    <location>
        <begin position="1287"/>
        <end position="1389"/>
    </location>
</feature>
<dbReference type="InterPro" id="IPR003661">
    <property type="entry name" value="HisK_dim/P_dom"/>
</dbReference>
<feature type="domain" description="PAS" evidence="14">
    <location>
        <begin position="478"/>
        <end position="524"/>
    </location>
</feature>
<evidence type="ECO:0000256" key="5">
    <source>
        <dbReference type="ARBA" id="ARBA00022692"/>
    </source>
</evidence>
<dbReference type="SMART" id="SM00448">
    <property type="entry name" value="REC"/>
    <property type="match status" value="2"/>
</dbReference>
<dbReference type="Gene3D" id="3.30.565.10">
    <property type="entry name" value="Histidine kinase-like ATPase, C-terminal domain"/>
    <property type="match status" value="1"/>
</dbReference>
<dbReference type="InterPro" id="IPR036097">
    <property type="entry name" value="HisK_dim/P_sf"/>
</dbReference>
<comment type="catalytic activity">
    <reaction evidence="1">
        <text>ATP + protein L-histidine = ADP + protein N-phospho-L-histidine.</text>
        <dbReference type="EC" id="2.7.13.3"/>
    </reaction>
</comment>
<dbReference type="Gene3D" id="1.10.287.130">
    <property type="match status" value="1"/>
</dbReference>
<dbReference type="Gene3D" id="3.30.450.350">
    <property type="entry name" value="CHASE domain"/>
    <property type="match status" value="1"/>
</dbReference>
<protein>
    <recommendedName>
        <fullName evidence="3">histidine kinase</fullName>
        <ecNumber evidence="3">2.7.13.3</ecNumber>
    </recommendedName>
</protein>
<dbReference type="InterPro" id="IPR001789">
    <property type="entry name" value="Sig_transdc_resp-reg_receiver"/>
</dbReference>
<evidence type="ECO:0000259" key="13">
    <source>
        <dbReference type="PROSITE" id="PS50110"/>
    </source>
</evidence>
<dbReference type="SMART" id="SM00086">
    <property type="entry name" value="PAC"/>
    <property type="match status" value="3"/>
</dbReference>
<evidence type="ECO:0000256" key="9">
    <source>
        <dbReference type="PROSITE-ProRule" id="PRU00110"/>
    </source>
</evidence>
<evidence type="ECO:0000256" key="1">
    <source>
        <dbReference type="ARBA" id="ARBA00000085"/>
    </source>
</evidence>
<dbReference type="InterPro" id="IPR036641">
    <property type="entry name" value="HPT_dom_sf"/>
</dbReference>
<feature type="domain" description="Response regulatory" evidence="13">
    <location>
        <begin position="1135"/>
        <end position="1253"/>
    </location>
</feature>
<keyword evidence="7" id="KW-0902">Two-component regulatory system</keyword>
<comment type="subcellular location">
    <subcellularLocation>
        <location evidence="2">Membrane</location>
    </subcellularLocation>
</comment>
<dbReference type="InterPro" id="IPR008207">
    <property type="entry name" value="Sig_transdc_His_kin_Hpt_dom"/>
</dbReference>
<keyword evidence="4 10" id="KW-0597">Phosphoprotein</keyword>
<reference evidence="18 19" key="1">
    <citation type="journal article" date="2020" name="Insects">
        <title>Bacteria Belonging to Pseudomonas typographi sp. nov. from the Bark Beetle Ips typographus Have Genomic Potential to Aid in the Host Ecology.</title>
        <authorList>
            <person name="Peral-Aranega E."/>
            <person name="Saati-Santamaria Z."/>
            <person name="Kolarik M."/>
            <person name="Rivas R."/>
            <person name="Garcia-Fraile P."/>
        </authorList>
    </citation>
    <scope>NUCLEOTIDE SEQUENCE [LARGE SCALE GENOMIC DNA]</scope>
    <source>
        <strain evidence="18 19">CA3A</strain>
    </source>
</reference>
<dbReference type="InterPro" id="IPR013767">
    <property type="entry name" value="PAS_fold"/>
</dbReference>
<comment type="caution">
    <text evidence="18">The sequence shown here is derived from an EMBL/GenBank/DDBJ whole genome shotgun (WGS) entry which is preliminary data.</text>
</comment>
<sequence>MSKTASAFVPTAAFTLAVGLLLAALGSGWLMHTNQVRVQAAVAEAAQRTVDAVLNRVRLYQYGLRGARGVVAVLGEQNLTRPLFHRYAQTRDVNAEFPGARGFGFVRRVRAADQAAFIERARADGAPAFDVHQLTAQPGDRLVVQYLEPAEAGQAAIGLDIASEPVRRSAALDAIRSGEARLTGPITLLQATGRPEQSFLILMPVYASAAVPSNEADREAQAVGLTFAPLLMTEMLAALALDLDNQHVMLSDVTHPGQPKVFFNSAVPEGEQLYPQQLQADVFGRRWQLDLSVSSAFIEPLGLLSPGWVLLAGLLASVLLAAVAGAVALGLYQRRQMAGARMELGSHADSASAAVIGQTLQGRVGSWNQAAELLFGYSAEQAVGRSLTELVVPAARAHEEQHMLARIAAGEVVGQFETERHNQLGETLDVSISPSPVYDPRGNVVGASLTVRDISLQKAQAAQIIKLNAKLRAQVNDSMATNRAILEAVIDPVLTVDANGCVRSFNPAGTQLFGYGPQAIVGQNVKKLMPRVYWRLIDRLIARGMRQRNLAQQRRFEISGQRQDGSIFPARVSVGIKSSNDERVYVCVVSDITLQRRQHSELMAMRDQLLLAAEAAELGIWAWDLATDEVHWNERMNHIYGLPSTAGDGKVLLQCWLHRLHPADQAPTQAALNALVESGTPYAVEFRVILGSGQVRYVKAAGKVERGLDGRPKRVTGINLDITAQREMEARLRQAKAQADDASAAKSAFLANMSHEIRTPMNAVLGMLQLMQRTALDAQQMDYLAKARQAATSLLELLNDVLDYSKIEAGKLALDPYPFELDALLQELAVIMAGNQSNKEVEAVFDIDPRIPPWLVGDALRLKQVLVNLAGNALKFTLQGEVVVRLSLLHRLGRGVGLRIAVQDSGIGIGADQRERIFEGFNQAEASTTRRFGGTGLGLVISNRLVRLMGGTLQLDSEPGVGSRFWFDIVLEADRSEAHVQPPNRGRPSWRLLVADDNGTSADVLARTVRAQGWHADAVSSGFEAVARVRDAVAQANPYDLLLIDWRMPELDGLAAARQIHDSLGAAAPRMIMVTAYSDDMRATTGAPGEDFVALMTKPVTPLQLRNAVCDALGGAPAQRVLPPAQRPLRLAGLYVLVVEDNALNRQVASGLLRAEGARVRLAENGQEGTLAVLAGPEPYDAVLMDVQMPGIDGLEATRQIRADPRFTGLPIIAMTANAGAEDRTACLQAGMNDHLGKPIDLNHLVDVVRHWAGRSKAPPPLAATPARAAGGLLEDWNAIMARFDGDLPLLRQVLGVFVSDCGALLQRLRQLMAEPDSQTARAVFHAIKGSAATMGAQALSERAGALELGMSRDDPDVLAAWRAGTCVDELAELLQGSAHALCERLGEAQPEPGPEPGTAPAALPPEQWRGQLLQLEVALQTGNLQALKWVQQLAEGAPAAAAAWLPRLAGQVKALDFKAALGTLRNLRETLQ</sequence>
<dbReference type="CDD" id="cd16922">
    <property type="entry name" value="HATPase_EvgS-ArcB-TorS-like"/>
    <property type="match status" value="1"/>
</dbReference>
<dbReference type="InterPro" id="IPR013655">
    <property type="entry name" value="PAS_fold_3"/>
</dbReference>
<dbReference type="Pfam" id="PF00989">
    <property type="entry name" value="PAS"/>
    <property type="match status" value="2"/>
</dbReference>
<dbReference type="Pfam" id="PF03924">
    <property type="entry name" value="CHASE"/>
    <property type="match status" value="1"/>
</dbReference>
<dbReference type="NCBIfam" id="TIGR00229">
    <property type="entry name" value="sensory_box"/>
    <property type="match status" value="2"/>
</dbReference>
<dbReference type="SUPFAM" id="SSF55785">
    <property type="entry name" value="PYP-like sensor domain (PAS domain)"/>
    <property type="match status" value="3"/>
</dbReference>
<evidence type="ECO:0000259" key="12">
    <source>
        <dbReference type="PROSITE" id="PS50109"/>
    </source>
</evidence>
<dbReference type="InterPro" id="IPR000014">
    <property type="entry name" value="PAS"/>
</dbReference>
<dbReference type="Pfam" id="PF08447">
    <property type="entry name" value="PAS_3"/>
    <property type="match status" value="1"/>
</dbReference>
<dbReference type="SMART" id="SM01079">
    <property type="entry name" value="CHASE"/>
    <property type="match status" value="1"/>
</dbReference>
<organism evidence="18 19">
    <name type="scientific">Pseudomonas typographi</name>
    <dbReference type="NCBI Taxonomy" id="2715964"/>
    <lineage>
        <taxon>Bacteria</taxon>
        <taxon>Pseudomonadati</taxon>
        <taxon>Pseudomonadota</taxon>
        <taxon>Gammaproteobacteria</taxon>
        <taxon>Pseudomonadales</taxon>
        <taxon>Pseudomonadaceae</taxon>
        <taxon>Pseudomonas</taxon>
    </lineage>
</organism>
<dbReference type="InterPro" id="IPR006189">
    <property type="entry name" value="CHASE_dom"/>
</dbReference>
<proteinExistence type="predicted"/>
<evidence type="ECO:0000259" key="16">
    <source>
        <dbReference type="PROSITE" id="PS50839"/>
    </source>
</evidence>
<dbReference type="InterPro" id="IPR036890">
    <property type="entry name" value="HATPase_C_sf"/>
</dbReference>
<dbReference type="SUPFAM" id="SSF55874">
    <property type="entry name" value="ATPase domain of HSP90 chaperone/DNA topoisomerase II/histidine kinase"/>
    <property type="match status" value="1"/>
</dbReference>
<dbReference type="SUPFAM" id="SSF52172">
    <property type="entry name" value="CheY-like"/>
    <property type="match status" value="2"/>
</dbReference>
<dbReference type="EC" id="2.7.13.3" evidence="3"/>
<dbReference type="SUPFAM" id="SSF47384">
    <property type="entry name" value="Homodimeric domain of signal transducing histidine kinase"/>
    <property type="match status" value="1"/>
</dbReference>
<dbReference type="InterPro" id="IPR001610">
    <property type="entry name" value="PAC"/>
</dbReference>
<feature type="domain" description="Histidine kinase" evidence="12">
    <location>
        <begin position="752"/>
        <end position="973"/>
    </location>
</feature>
<evidence type="ECO:0000259" key="17">
    <source>
        <dbReference type="PROSITE" id="PS50894"/>
    </source>
</evidence>
<dbReference type="SUPFAM" id="SSF47226">
    <property type="entry name" value="Histidine-containing phosphotransfer domain, HPT domain"/>
    <property type="match status" value="1"/>
</dbReference>
<feature type="domain" description="PAC" evidence="15">
    <location>
        <begin position="682"/>
        <end position="734"/>
    </location>
</feature>
<evidence type="ECO:0000256" key="11">
    <source>
        <dbReference type="SAM" id="Phobius"/>
    </source>
</evidence>
<evidence type="ECO:0000259" key="14">
    <source>
        <dbReference type="PROSITE" id="PS50112"/>
    </source>
</evidence>
<dbReference type="PROSITE" id="PS50110">
    <property type="entry name" value="RESPONSE_REGULATORY"/>
    <property type="match status" value="2"/>
</dbReference>
<dbReference type="InterPro" id="IPR011006">
    <property type="entry name" value="CheY-like_superfamily"/>
</dbReference>
<evidence type="ECO:0000256" key="10">
    <source>
        <dbReference type="PROSITE-ProRule" id="PRU00169"/>
    </source>
</evidence>
<evidence type="ECO:0000259" key="15">
    <source>
        <dbReference type="PROSITE" id="PS50113"/>
    </source>
</evidence>
<dbReference type="SMART" id="SM00387">
    <property type="entry name" value="HATPase_c"/>
    <property type="match status" value="1"/>
</dbReference>
<dbReference type="PRINTS" id="PR00344">
    <property type="entry name" value="BCTRLSENSOR"/>
</dbReference>
<dbReference type="PROSITE" id="PS50109">
    <property type="entry name" value="HIS_KIN"/>
    <property type="match status" value="1"/>
</dbReference>
<dbReference type="PROSITE" id="PS50839">
    <property type="entry name" value="CHASE"/>
    <property type="match status" value="1"/>
</dbReference>
<feature type="modified residue" description="Phosphohistidine" evidence="9">
    <location>
        <position position="1326"/>
    </location>
</feature>
<evidence type="ECO:0000256" key="2">
    <source>
        <dbReference type="ARBA" id="ARBA00004370"/>
    </source>
</evidence>
<dbReference type="Gene3D" id="1.20.120.160">
    <property type="entry name" value="HPT domain"/>
    <property type="match status" value="1"/>
</dbReference>
<evidence type="ECO:0000256" key="3">
    <source>
        <dbReference type="ARBA" id="ARBA00012438"/>
    </source>
</evidence>